<evidence type="ECO:0000259" key="2">
    <source>
        <dbReference type="PROSITE" id="PS50222"/>
    </source>
</evidence>
<protein>
    <recommendedName>
        <fullName evidence="2">EF-hand domain-containing protein</fullName>
    </recommendedName>
</protein>
<proteinExistence type="predicted"/>
<dbReference type="Gene3D" id="1.10.238.10">
    <property type="entry name" value="EF-hand"/>
    <property type="match status" value="1"/>
</dbReference>
<organism evidence="3 4">
    <name type="scientific">Sphingomonas turrisvirgatae</name>
    <dbReference type="NCBI Taxonomy" id="1888892"/>
    <lineage>
        <taxon>Bacteria</taxon>
        <taxon>Pseudomonadati</taxon>
        <taxon>Pseudomonadota</taxon>
        <taxon>Alphaproteobacteria</taxon>
        <taxon>Sphingomonadales</taxon>
        <taxon>Sphingomonadaceae</taxon>
        <taxon>Sphingomonas</taxon>
    </lineage>
</organism>
<feature type="compositionally biased region" description="Basic and acidic residues" evidence="1">
    <location>
        <begin position="61"/>
        <end position="74"/>
    </location>
</feature>
<dbReference type="InterPro" id="IPR018247">
    <property type="entry name" value="EF_Hand_1_Ca_BS"/>
</dbReference>
<sequence>MWRYLVGGIAALLMAAAGVFLFQSRATSEPLPPPPEAKRLPVDGPAVEAEPLPALPTVPRASDRTREQKRFDRYDKDRSDTITLAELLEPRRKAFAKLDRNGDGKLSFEEWAVSGIKRFTNADADHSGMLTRTEFATTAPKRKSKAAPKCDCREAVAKALAEAAD</sequence>
<dbReference type="Proteomes" id="UP000094487">
    <property type="component" value="Unassembled WGS sequence"/>
</dbReference>
<feature type="domain" description="EF-hand" evidence="2">
    <location>
        <begin position="86"/>
        <end position="121"/>
    </location>
</feature>
<dbReference type="InterPro" id="IPR002048">
    <property type="entry name" value="EF_hand_dom"/>
</dbReference>
<dbReference type="InterPro" id="IPR011992">
    <property type="entry name" value="EF-hand-dom_pair"/>
</dbReference>
<evidence type="ECO:0000313" key="4">
    <source>
        <dbReference type="Proteomes" id="UP000094487"/>
    </source>
</evidence>
<dbReference type="Pfam" id="PF13202">
    <property type="entry name" value="EF-hand_5"/>
    <property type="match status" value="2"/>
</dbReference>
<dbReference type="OrthoDB" id="7391686at2"/>
<feature type="region of interest" description="Disordered" evidence="1">
    <location>
        <begin position="27"/>
        <end position="74"/>
    </location>
</feature>
<dbReference type="RefSeq" id="WP_069319593.1">
    <property type="nucleotide sequence ID" value="NZ_MDDS01000013.1"/>
</dbReference>
<dbReference type="SUPFAM" id="SSF47473">
    <property type="entry name" value="EF-hand"/>
    <property type="match status" value="1"/>
</dbReference>
<dbReference type="AlphaFoldDB" id="A0A1E3LXQ6"/>
<dbReference type="EMBL" id="MDDS01000013">
    <property type="protein sequence ID" value="ODP38504.1"/>
    <property type="molecule type" value="Genomic_DNA"/>
</dbReference>
<dbReference type="GO" id="GO:0005509">
    <property type="term" value="F:calcium ion binding"/>
    <property type="evidence" value="ECO:0007669"/>
    <property type="project" value="InterPro"/>
</dbReference>
<comment type="caution">
    <text evidence="3">The sequence shown here is derived from an EMBL/GenBank/DDBJ whole genome shotgun (WGS) entry which is preliminary data.</text>
</comment>
<reference evidence="3 4" key="1">
    <citation type="submission" date="2016-08" db="EMBL/GenBank/DDBJ databases">
        <title>Draft genome of the agarase producing Sphingomonas sp. MCT13.</title>
        <authorList>
            <person name="D'Andrea M.M."/>
            <person name="Rossolini G.M."/>
            <person name="Thaller M.C."/>
        </authorList>
    </citation>
    <scope>NUCLEOTIDE SEQUENCE [LARGE SCALE GENOMIC DNA]</scope>
    <source>
        <strain evidence="3 4">MCT13</strain>
    </source>
</reference>
<dbReference type="STRING" id="1888892.BFL28_00150"/>
<name>A0A1E3LXQ6_9SPHN</name>
<gene>
    <name evidence="3" type="ORF">BFL28_00150</name>
</gene>
<dbReference type="PROSITE" id="PS50222">
    <property type="entry name" value="EF_HAND_2"/>
    <property type="match status" value="1"/>
</dbReference>
<accession>A0A1E3LXQ6</accession>
<keyword evidence="4" id="KW-1185">Reference proteome</keyword>
<evidence type="ECO:0000313" key="3">
    <source>
        <dbReference type="EMBL" id="ODP38504.1"/>
    </source>
</evidence>
<dbReference type="PROSITE" id="PS00018">
    <property type="entry name" value="EF_HAND_1"/>
    <property type="match status" value="2"/>
</dbReference>
<evidence type="ECO:0000256" key="1">
    <source>
        <dbReference type="SAM" id="MobiDB-lite"/>
    </source>
</evidence>
<dbReference type="CDD" id="cd00051">
    <property type="entry name" value="EFh"/>
    <property type="match status" value="1"/>
</dbReference>